<evidence type="ECO:0000256" key="4">
    <source>
        <dbReference type="ARBA" id="ARBA00014846"/>
    </source>
</evidence>
<evidence type="ECO:0000256" key="3">
    <source>
        <dbReference type="ARBA" id="ARBA00012023"/>
    </source>
</evidence>
<keyword evidence="8 9" id="KW-0067">ATP-binding</keyword>
<accession>A0AA39WXG5</accession>
<dbReference type="EMBL" id="JAULSU010000003">
    <property type="protein sequence ID" value="KAK0623380.1"/>
    <property type="molecule type" value="Genomic_DNA"/>
</dbReference>
<evidence type="ECO:0000313" key="11">
    <source>
        <dbReference type="Proteomes" id="UP001175000"/>
    </source>
</evidence>
<dbReference type="InterPro" id="IPR009286">
    <property type="entry name" value="Ins_P5_2-kin"/>
</dbReference>
<reference evidence="10" key="1">
    <citation type="submission" date="2023-06" db="EMBL/GenBank/DDBJ databases">
        <title>Genome-scale phylogeny and comparative genomics of the fungal order Sordariales.</title>
        <authorList>
            <consortium name="Lawrence Berkeley National Laboratory"/>
            <person name="Hensen N."/>
            <person name="Bonometti L."/>
            <person name="Westerberg I."/>
            <person name="Brannstrom I.O."/>
            <person name="Guillou S."/>
            <person name="Cros-Aarteil S."/>
            <person name="Calhoun S."/>
            <person name="Haridas S."/>
            <person name="Kuo A."/>
            <person name="Mondo S."/>
            <person name="Pangilinan J."/>
            <person name="Riley R."/>
            <person name="Labutti K."/>
            <person name="Andreopoulos B."/>
            <person name="Lipzen A."/>
            <person name="Chen C."/>
            <person name="Yanf M."/>
            <person name="Daum C."/>
            <person name="Ng V."/>
            <person name="Clum A."/>
            <person name="Steindorff A."/>
            <person name="Ohm R."/>
            <person name="Martin F."/>
            <person name="Silar P."/>
            <person name="Natvig D."/>
            <person name="Lalanne C."/>
            <person name="Gautier V."/>
            <person name="Ament-Velasquez S.L."/>
            <person name="Kruys A."/>
            <person name="Hutchinson M.I."/>
            <person name="Powell A.J."/>
            <person name="Barry K."/>
            <person name="Miller A.N."/>
            <person name="Grigoriev I.V."/>
            <person name="Debuchy R."/>
            <person name="Gladieux P."/>
            <person name="Thoren M.H."/>
            <person name="Johannesson H."/>
        </authorList>
    </citation>
    <scope>NUCLEOTIDE SEQUENCE</scope>
    <source>
        <strain evidence="10">CBS 606.72</strain>
    </source>
</reference>
<comment type="function">
    <text evidence="9">Phosphorylates Ins(1,3,4,5,6)P5 at position 2 to form Ins(1,2,3,4,5,6)P6 (InsP6 or phytate).</text>
</comment>
<comment type="caution">
    <text evidence="10">The sequence shown here is derived from an EMBL/GenBank/DDBJ whole genome shotgun (WGS) entry which is preliminary data.</text>
</comment>
<comment type="catalytic activity">
    <reaction evidence="9">
        <text>1D-myo-inositol 1,3,4,5,6-pentakisphosphate + ATP = 1D-myo-inositol hexakisphosphate + ADP + H(+)</text>
        <dbReference type="Rhea" id="RHEA:20313"/>
        <dbReference type="ChEBI" id="CHEBI:15378"/>
        <dbReference type="ChEBI" id="CHEBI:30616"/>
        <dbReference type="ChEBI" id="CHEBI:57733"/>
        <dbReference type="ChEBI" id="CHEBI:58130"/>
        <dbReference type="ChEBI" id="CHEBI:456216"/>
        <dbReference type="EC" id="2.7.1.158"/>
    </reaction>
</comment>
<dbReference type="Pfam" id="PF06090">
    <property type="entry name" value="Ins_P5_2-kin"/>
    <property type="match status" value="1"/>
</dbReference>
<dbReference type="EC" id="2.7.1.158" evidence="3 9"/>
<sequence length="319" mass="35580">MTTVETSQATPQYRLIGEGAANVVFKSESHGSPIPQGYLLRVPKAGTSAYHYSDLQEYWETSIRPLFQPSELVQQHLIPISPATITHLNDVLSASDPQRRHDFRGSRILTTATTAMLVEDMAARHPREIVFEFKPKWLSQSPSAPPSATRCRNCAREVQKRASKPPSSAPKPIDCPLDLLDCATDPSSLSQSITALTPNLPPADANYARLAHWLKANTLLPRLRDLQTSLDPVGPLAASPEDPNFQLAMTLKDCSCFVRIPADPESPVEARFADLDKKNWEAKLEYWRATERGLIEDGYYEGREVGGQKTKCLYERKRV</sequence>
<dbReference type="AlphaFoldDB" id="A0AA39WXG5"/>
<dbReference type="GO" id="GO:0035299">
    <property type="term" value="F:inositol-1,3,4,5,6-pentakisphosphate 2-kinase activity"/>
    <property type="evidence" value="ECO:0007669"/>
    <property type="project" value="UniProtKB-EC"/>
</dbReference>
<protein>
    <recommendedName>
        <fullName evidence="4 9">Inositol-pentakisphosphate 2-kinase</fullName>
        <ecNumber evidence="3 9">2.7.1.158</ecNumber>
    </recommendedName>
</protein>
<evidence type="ECO:0000256" key="6">
    <source>
        <dbReference type="ARBA" id="ARBA00022741"/>
    </source>
</evidence>
<comment type="domain">
    <text evidence="9">The EXKPK motif is conserved in inositol-pentakisphosphate 2-kinases of both family 1 and 2.</text>
</comment>
<organism evidence="10 11">
    <name type="scientific">Immersiella caudata</name>
    <dbReference type="NCBI Taxonomy" id="314043"/>
    <lineage>
        <taxon>Eukaryota</taxon>
        <taxon>Fungi</taxon>
        <taxon>Dikarya</taxon>
        <taxon>Ascomycota</taxon>
        <taxon>Pezizomycotina</taxon>
        <taxon>Sordariomycetes</taxon>
        <taxon>Sordariomycetidae</taxon>
        <taxon>Sordariales</taxon>
        <taxon>Lasiosphaeriaceae</taxon>
        <taxon>Immersiella</taxon>
    </lineage>
</organism>
<keyword evidence="11" id="KW-1185">Reference proteome</keyword>
<evidence type="ECO:0000256" key="5">
    <source>
        <dbReference type="ARBA" id="ARBA00022679"/>
    </source>
</evidence>
<evidence type="ECO:0000256" key="2">
    <source>
        <dbReference type="ARBA" id="ARBA00008305"/>
    </source>
</evidence>
<evidence type="ECO:0000256" key="1">
    <source>
        <dbReference type="ARBA" id="ARBA00003979"/>
    </source>
</evidence>
<comment type="function">
    <text evidence="1">Has kinase activity and phosphorylates inositol-1,3,4,5,6-pentakisphosphate (Ins(1,3,4,5,6)P5) to produce 1,2,3,4,5,6-hexakisphosphate (InsP6), also known as phytate.</text>
</comment>
<gene>
    <name evidence="10" type="ORF">B0T14DRAFT_494869</name>
</gene>
<dbReference type="PANTHER" id="PTHR14456:SF2">
    <property type="entry name" value="INOSITOL-PENTAKISPHOSPHATE 2-KINASE"/>
    <property type="match status" value="1"/>
</dbReference>
<name>A0AA39WXG5_9PEZI</name>
<comment type="similarity">
    <text evidence="2">Belongs to the IPK1 type 1 family.</text>
</comment>
<dbReference type="GO" id="GO:0005524">
    <property type="term" value="F:ATP binding"/>
    <property type="evidence" value="ECO:0007669"/>
    <property type="project" value="UniProtKB-KW"/>
</dbReference>
<dbReference type="Proteomes" id="UP001175000">
    <property type="component" value="Unassembled WGS sequence"/>
</dbReference>
<evidence type="ECO:0000313" key="10">
    <source>
        <dbReference type="EMBL" id="KAK0623380.1"/>
    </source>
</evidence>
<dbReference type="GO" id="GO:0032958">
    <property type="term" value="P:inositol phosphate biosynthetic process"/>
    <property type="evidence" value="ECO:0007669"/>
    <property type="project" value="TreeGrafter"/>
</dbReference>
<evidence type="ECO:0000256" key="9">
    <source>
        <dbReference type="RuleBase" id="RU364126"/>
    </source>
</evidence>
<keyword evidence="6 9" id="KW-0547">Nucleotide-binding</keyword>
<evidence type="ECO:0000256" key="8">
    <source>
        <dbReference type="ARBA" id="ARBA00022840"/>
    </source>
</evidence>
<dbReference type="GO" id="GO:0005634">
    <property type="term" value="C:nucleus"/>
    <property type="evidence" value="ECO:0007669"/>
    <property type="project" value="TreeGrafter"/>
</dbReference>
<keyword evidence="7 9" id="KW-0418">Kinase</keyword>
<keyword evidence="5 9" id="KW-0808">Transferase</keyword>
<evidence type="ECO:0000256" key="7">
    <source>
        <dbReference type="ARBA" id="ARBA00022777"/>
    </source>
</evidence>
<proteinExistence type="inferred from homology"/>
<dbReference type="PANTHER" id="PTHR14456">
    <property type="entry name" value="INOSITOL POLYPHOSPHATE KINASE 1"/>
    <property type="match status" value="1"/>
</dbReference>